<dbReference type="GO" id="GO:0005524">
    <property type="term" value="F:ATP binding"/>
    <property type="evidence" value="ECO:0007669"/>
    <property type="project" value="UniProtKB-KW"/>
</dbReference>
<keyword evidence="8" id="KW-0413">Isomerase</keyword>
<evidence type="ECO:0000256" key="10">
    <source>
        <dbReference type="SAM" id="MobiDB-lite"/>
    </source>
</evidence>
<dbReference type="PANTHER" id="PTHR47962">
    <property type="entry name" value="ATP-DEPENDENT HELICASE LHR-RELATED-RELATED"/>
    <property type="match status" value="1"/>
</dbReference>
<feature type="compositionally biased region" description="Basic and acidic residues" evidence="10">
    <location>
        <begin position="101"/>
        <end position="111"/>
    </location>
</feature>
<dbReference type="NCBIfam" id="TIGR04121">
    <property type="entry name" value="DEXH_lig_assoc"/>
    <property type="match status" value="1"/>
</dbReference>
<evidence type="ECO:0000256" key="8">
    <source>
        <dbReference type="ARBA" id="ARBA00023235"/>
    </source>
</evidence>
<organism evidence="13 14">
    <name type="scientific">Croceibacterium soli</name>
    <dbReference type="NCBI Taxonomy" id="1739690"/>
    <lineage>
        <taxon>Bacteria</taxon>
        <taxon>Pseudomonadati</taxon>
        <taxon>Pseudomonadota</taxon>
        <taxon>Alphaproteobacteria</taxon>
        <taxon>Sphingomonadales</taxon>
        <taxon>Erythrobacteraceae</taxon>
        <taxon>Croceibacterium</taxon>
    </lineage>
</organism>
<dbReference type="GO" id="GO:0006281">
    <property type="term" value="P:DNA repair"/>
    <property type="evidence" value="ECO:0007669"/>
    <property type="project" value="UniProtKB-KW"/>
</dbReference>
<evidence type="ECO:0000256" key="6">
    <source>
        <dbReference type="ARBA" id="ARBA00023125"/>
    </source>
</evidence>
<feature type="domain" description="Helicase C-terminal" evidence="12">
    <location>
        <begin position="242"/>
        <end position="395"/>
    </location>
</feature>
<keyword evidence="14" id="KW-1185">Reference proteome</keyword>
<gene>
    <name evidence="13" type="ORF">GRI75_00335</name>
</gene>
<evidence type="ECO:0000256" key="1">
    <source>
        <dbReference type="ARBA" id="ARBA00022741"/>
    </source>
</evidence>
<name>A0A6I4UM99_9SPHN</name>
<dbReference type="InterPro" id="IPR052511">
    <property type="entry name" value="ATP-dep_Helicase"/>
</dbReference>
<evidence type="ECO:0000313" key="13">
    <source>
        <dbReference type="EMBL" id="MXP40090.1"/>
    </source>
</evidence>
<dbReference type="Pfam" id="PF19306">
    <property type="entry name" value="WHD_Lhr"/>
    <property type="match status" value="1"/>
</dbReference>
<dbReference type="InterPro" id="IPR017170">
    <property type="entry name" value="Lhr-like"/>
</dbReference>
<dbReference type="Gene3D" id="3.40.50.300">
    <property type="entry name" value="P-loop containing nucleotide triphosphate hydrolases"/>
    <property type="match status" value="2"/>
</dbReference>
<dbReference type="PANTHER" id="PTHR47962:SF3">
    <property type="entry name" value="LARGE ATP-DEPENDENT HELICASE-RELATED PROTEIN"/>
    <property type="match status" value="1"/>
</dbReference>
<evidence type="ECO:0000259" key="12">
    <source>
        <dbReference type="PROSITE" id="PS51194"/>
    </source>
</evidence>
<keyword evidence="2" id="KW-0227">DNA damage</keyword>
<dbReference type="SMART" id="SM00487">
    <property type="entry name" value="DEXDc"/>
    <property type="match status" value="1"/>
</dbReference>
<dbReference type="InterPro" id="IPR014001">
    <property type="entry name" value="Helicase_ATP-bd"/>
</dbReference>
<evidence type="ECO:0000259" key="11">
    <source>
        <dbReference type="PROSITE" id="PS51192"/>
    </source>
</evidence>
<dbReference type="GO" id="GO:0016874">
    <property type="term" value="F:ligase activity"/>
    <property type="evidence" value="ECO:0007669"/>
    <property type="project" value="UniProtKB-KW"/>
</dbReference>
<dbReference type="Pfam" id="PF00271">
    <property type="entry name" value="Helicase_C"/>
    <property type="match status" value="1"/>
</dbReference>
<keyword evidence="3" id="KW-0378">Hydrolase</keyword>
<dbReference type="CDD" id="cd18796">
    <property type="entry name" value="SF2_C_LHR"/>
    <property type="match status" value="1"/>
</dbReference>
<dbReference type="GO" id="GO:0004386">
    <property type="term" value="F:helicase activity"/>
    <property type="evidence" value="ECO:0007669"/>
    <property type="project" value="UniProtKB-KW"/>
</dbReference>
<reference evidence="13 14" key="1">
    <citation type="submission" date="2019-12" db="EMBL/GenBank/DDBJ databases">
        <title>Genomic-based taxomic classification of the family Erythrobacteraceae.</title>
        <authorList>
            <person name="Xu L."/>
        </authorList>
    </citation>
    <scope>NUCLEOTIDE SEQUENCE [LARGE SCALE GENOMIC DNA]</scope>
    <source>
        <strain evidence="13 14">MCCC 1K02066</strain>
    </source>
</reference>
<dbReference type="GO" id="GO:0016887">
    <property type="term" value="F:ATP hydrolysis activity"/>
    <property type="evidence" value="ECO:0007669"/>
    <property type="project" value="TreeGrafter"/>
</dbReference>
<feature type="domain" description="Helicase ATP-binding" evidence="11">
    <location>
        <begin position="24"/>
        <end position="200"/>
    </location>
</feature>
<dbReference type="InterPro" id="IPR045628">
    <property type="entry name" value="Lhr_WH_dom"/>
</dbReference>
<keyword evidence="5" id="KW-0067">ATP-binding</keyword>
<dbReference type="InterPro" id="IPR013701">
    <property type="entry name" value="Lhr-like_DEAD/DEAH_assoc"/>
</dbReference>
<dbReference type="InterPro" id="IPR027417">
    <property type="entry name" value="P-loop_NTPase"/>
</dbReference>
<dbReference type="AlphaFoldDB" id="A0A6I4UM99"/>
<protein>
    <submittedName>
        <fullName evidence="13">Ligase-associated DNA damage response DEXH box helicase</fullName>
    </submittedName>
</protein>
<proteinExistence type="inferred from homology"/>
<evidence type="ECO:0000256" key="4">
    <source>
        <dbReference type="ARBA" id="ARBA00022806"/>
    </source>
</evidence>
<evidence type="ECO:0000256" key="2">
    <source>
        <dbReference type="ARBA" id="ARBA00022763"/>
    </source>
</evidence>
<evidence type="ECO:0000313" key="14">
    <source>
        <dbReference type="Proteomes" id="UP000469159"/>
    </source>
</evidence>
<dbReference type="PIRSF" id="PIRSF037307">
    <property type="entry name" value="Lhr-like_helic_prd"/>
    <property type="match status" value="1"/>
</dbReference>
<evidence type="ECO:0000256" key="3">
    <source>
        <dbReference type="ARBA" id="ARBA00022801"/>
    </source>
</evidence>
<feature type="region of interest" description="Disordered" evidence="10">
    <location>
        <begin position="99"/>
        <end position="123"/>
    </location>
</feature>
<evidence type="ECO:0000256" key="7">
    <source>
        <dbReference type="ARBA" id="ARBA00023204"/>
    </source>
</evidence>
<keyword evidence="7" id="KW-0234">DNA repair</keyword>
<dbReference type="SMART" id="SM00490">
    <property type="entry name" value="HELICc"/>
    <property type="match status" value="1"/>
</dbReference>
<dbReference type="GO" id="GO:0003677">
    <property type="term" value="F:DNA binding"/>
    <property type="evidence" value="ECO:0007669"/>
    <property type="project" value="UniProtKB-KW"/>
</dbReference>
<keyword evidence="4" id="KW-0347">Helicase</keyword>
<keyword evidence="1" id="KW-0547">Nucleotide-binding</keyword>
<dbReference type="InterPro" id="IPR011545">
    <property type="entry name" value="DEAD/DEAH_box_helicase_dom"/>
</dbReference>
<dbReference type="Pfam" id="PF00270">
    <property type="entry name" value="DEAD"/>
    <property type="match status" value="1"/>
</dbReference>
<comment type="caution">
    <text evidence="13">The sequence shown here is derived from an EMBL/GenBank/DDBJ whole genome shotgun (WGS) entry which is preliminary data.</text>
</comment>
<dbReference type="InterPro" id="IPR026362">
    <property type="entry name" value="DEXH_lig_assoc"/>
</dbReference>
<dbReference type="PROSITE" id="PS51194">
    <property type="entry name" value="HELICASE_CTER"/>
    <property type="match status" value="1"/>
</dbReference>
<keyword evidence="6" id="KW-0238">DNA-binding</keyword>
<accession>A0A6I4UM99</accession>
<dbReference type="SUPFAM" id="SSF52540">
    <property type="entry name" value="P-loop containing nucleoside triphosphate hydrolases"/>
    <property type="match status" value="1"/>
</dbReference>
<evidence type="ECO:0000256" key="5">
    <source>
        <dbReference type="ARBA" id="ARBA00022840"/>
    </source>
</evidence>
<dbReference type="PROSITE" id="PS51192">
    <property type="entry name" value="HELICASE_ATP_BIND_1"/>
    <property type="match status" value="1"/>
</dbReference>
<dbReference type="InterPro" id="IPR001650">
    <property type="entry name" value="Helicase_C-like"/>
</dbReference>
<comment type="similarity">
    <text evidence="9">Belongs to the Lhr helicase family. Lhr-Core subfamily.</text>
</comment>
<dbReference type="EMBL" id="WTYK01000001">
    <property type="protein sequence ID" value="MXP40090.1"/>
    <property type="molecule type" value="Genomic_DNA"/>
</dbReference>
<keyword evidence="13" id="KW-0436">Ligase</keyword>
<dbReference type="OrthoDB" id="9815222at2"/>
<sequence length="819" mass="90814">MPPEIAQWFAGRGWRVRRHQAEMLAASDAGRHALLVADTGAGKTLAGFLPTLADFTPSRLAGAPPPEGLHTLYVSPLKALAHDVQRNLVAPVEEMGLPLRVETRSGDTPSDRKKRQRSRPPHVLLTTPESLSLLLSYPDSLELFQGLKRVVIDEVHAFATGKRGDLLALALSRLQAIAPGMQRAALSATVADPEEFRAWLAPWGEIDAVRLVEGEKGAPPEVEILLSEEATVPWGGHAAIWAIPQLYREIKRNRTTLIFTNTRFLAEYIFQELWDANEDTLPIGIHHGSLSKEARRKVEGAMARGELRALVATASLDLGVDWGDIDCVVQMGAPKGSSRLLQRIGRANHRLDQASRAILVPGNRFEFLEAMAAKDAVDQGHRDGEDFRPGGLDVLAQHVMACACAAPFDEAALLAEVRSSLAYAWLDTSVWSRVLHFVATGGYSLEAYDKFKRIVRDDDGEGGGTWRLTHPEHAQRHRMNAGIIVDSEMIEIRFRNGRALGKVEEQFAASLKTGDTFRFAGMDLEVEALKDLELVVRAAKRSATIPSYMGLRLPLTTHLADRVRHMLVDRAGWGRLPDDVRDWLEVQDWRSQMPGPDNLLVETFPHARRHYTVYYTFTGWNANQSLGMLITKRMEQRGLLPGGFVANDYSLAVWGLKPVLDPAPLLSPDILTHEFIDWVTDSHLLRRAFREVAVIAGLVERQHPGKRKTGKQVTFSTDLIYDVLRKYEPDHVLIEAAWADARARMTDIGRLGDLLDSAAERLVHVELERVSPLAVPVMVMIGRESLPQGAVDDELLLEAEALAGAAMRVETGAEEEEEE</sequence>
<evidence type="ECO:0000256" key="9">
    <source>
        <dbReference type="ARBA" id="ARBA00093467"/>
    </source>
</evidence>
<dbReference type="Proteomes" id="UP000469159">
    <property type="component" value="Unassembled WGS sequence"/>
</dbReference>
<dbReference type="Pfam" id="PF08494">
    <property type="entry name" value="DEAD_assoc"/>
    <property type="match status" value="1"/>
</dbReference>